<organism evidence="7 8">
    <name type="scientific">Sorangium cellulosum</name>
    <name type="common">Polyangium cellulosum</name>
    <dbReference type="NCBI Taxonomy" id="56"/>
    <lineage>
        <taxon>Bacteria</taxon>
        <taxon>Pseudomonadati</taxon>
        <taxon>Myxococcota</taxon>
        <taxon>Polyangia</taxon>
        <taxon>Polyangiales</taxon>
        <taxon>Polyangiaceae</taxon>
        <taxon>Sorangium</taxon>
    </lineage>
</organism>
<name>A0A150RNZ7_SORCE</name>
<dbReference type="PANTHER" id="PTHR43133:SF51">
    <property type="entry name" value="RNA POLYMERASE SIGMA FACTOR"/>
    <property type="match status" value="1"/>
</dbReference>
<evidence type="ECO:0000313" key="7">
    <source>
        <dbReference type="EMBL" id="KYF81987.1"/>
    </source>
</evidence>
<protein>
    <recommendedName>
        <fullName evidence="6">RNA polymerase sigma-70 region 2 domain-containing protein</fullName>
    </recommendedName>
</protein>
<dbReference type="EMBL" id="JEMB01002327">
    <property type="protein sequence ID" value="KYF81987.1"/>
    <property type="molecule type" value="Genomic_DNA"/>
</dbReference>
<dbReference type="Pfam" id="PF04542">
    <property type="entry name" value="Sigma70_r2"/>
    <property type="match status" value="1"/>
</dbReference>
<evidence type="ECO:0000256" key="1">
    <source>
        <dbReference type="ARBA" id="ARBA00010641"/>
    </source>
</evidence>
<evidence type="ECO:0000256" key="3">
    <source>
        <dbReference type="ARBA" id="ARBA00023082"/>
    </source>
</evidence>
<evidence type="ECO:0000256" key="4">
    <source>
        <dbReference type="ARBA" id="ARBA00023163"/>
    </source>
</evidence>
<sequence length="336" mass="36689">MPISLPPDRVKRLVAYAGVPSRDLDDVVQEAMLRLWEKREQARSVRNAIAWAESVVLNTARDHQRGARRRDAVLTSLEDVGLVDRYPSPEARAIARQKVELAWMLIGQIDERFRATFVACEVLERSVEEVAGEQEIPLETARTRLRLGREEFEEAVSRWEAGQRRRGWDVLRAVLFPPWLFERRSSRPGVGVGPWARGLLAASAASLGVLVTGHVGYAEPMGRAMSVLPAATGAAAPPGARAAWADVEARAPGARSGVDSATAIPGPASRAHGRHAIQRSTGSARERELVGRARAAVASGDVASLVQARRLLEEHGRSFPHGRMAAEREALLGQIR</sequence>
<dbReference type="AlphaFoldDB" id="A0A150RNZ7"/>
<dbReference type="SUPFAM" id="SSF88946">
    <property type="entry name" value="Sigma2 domain of RNA polymerase sigma factors"/>
    <property type="match status" value="1"/>
</dbReference>
<feature type="region of interest" description="Disordered" evidence="5">
    <location>
        <begin position="256"/>
        <end position="285"/>
    </location>
</feature>
<evidence type="ECO:0000313" key="8">
    <source>
        <dbReference type="Proteomes" id="UP000075635"/>
    </source>
</evidence>
<dbReference type="Proteomes" id="UP000075635">
    <property type="component" value="Unassembled WGS sequence"/>
</dbReference>
<proteinExistence type="inferred from homology"/>
<evidence type="ECO:0000259" key="6">
    <source>
        <dbReference type="Pfam" id="PF04542"/>
    </source>
</evidence>
<dbReference type="InterPro" id="IPR014284">
    <property type="entry name" value="RNA_pol_sigma-70_dom"/>
</dbReference>
<dbReference type="InterPro" id="IPR007627">
    <property type="entry name" value="RNA_pol_sigma70_r2"/>
</dbReference>
<evidence type="ECO:0000256" key="2">
    <source>
        <dbReference type="ARBA" id="ARBA00023015"/>
    </source>
</evidence>
<dbReference type="NCBIfam" id="TIGR02937">
    <property type="entry name" value="sigma70-ECF"/>
    <property type="match status" value="1"/>
</dbReference>
<gene>
    <name evidence="7" type="ORF">BE17_02655</name>
</gene>
<dbReference type="GO" id="GO:0006352">
    <property type="term" value="P:DNA-templated transcription initiation"/>
    <property type="evidence" value="ECO:0007669"/>
    <property type="project" value="InterPro"/>
</dbReference>
<dbReference type="InterPro" id="IPR036388">
    <property type="entry name" value="WH-like_DNA-bd_sf"/>
</dbReference>
<dbReference type="SUPFAM" id="SSF88659">
    <property type="entry name" value="Sigma3 and sigma4 domains of RNA polymerase sigma factors"/>
    <property type="match status" value="1"/>
</dbReference>
<keyword evidence="3" id="KW-0731">Sigma factor</keyword>
<comment type="similarity">
    <text evidence="1">Belongs to the sigma-70 factor family. ECF subfamily.</text>
</comment>
<dbReference type="Gene3D" id="1.10.1740.10">
    <property type="match status" value="1"/>
</dbReference>
<comment type="caution">
    <text evidence="7">The sequence shown here is derived from an EMBL/GenBank/DDBJ whole genome shotgun (WGS) entry which is preliminary data.</text>
</comment>
<reference evidence="7 8" key="1">
    <citation type="submission" date="2014-02" db="EMBL/GenBank/DDBJ databases">
        <title>The small core and large imbalanced accessory genome model reveals a collaborative survival strategy of Sorangium cellulosum strains in nature.</title>
        <authorList>
            <person name="Han K."/>
            <person name="Peng R."/>
            <person name="Blom J."/>
            <person name="Li Y.-Z."/>
        </authorList>
    </citation>
    <scope>NUCLEOTIDE SEQUENCE [LARGE SCALE GENOMIC DNA]</scope>
    <source>
        <strain evidence="7 8">So0011-07</strain>
    </source>
</reference>
<dbReference type="Gene3D" id="1.10.10.10">
    <property type="entry name" value="Winged helix-like DNA-binding domain superfamily/Winged helix DNA-binding domain"/>
    <property type="match status" value="1"/>
</dbReference>
<dbReference type="PANTHER" id="PTHR43133">
    <property type="entry name" value="RNA POLYMERASE ECF-TYPE SIGMA FACTO"/>
    <property type="match status" value="1"/>
</dbReference>
<accession>A0A150RNZ7</accession>
<feature type="domain" description="RNA polymerase sigma-70 region 2" evidence="6">
    <location>
        <begin position="11"/>
        <end position="70"/>
    </location>
</feature>
<dbReference type="GO" id="GO:0016987">
    <property type="term" value="F:sigma factor activity"/>
    <property type="evidence" value="ECO:0007669"/>
    <property type="project" value="UniProtKB-KW"/>
</dbReference>
<dbReference type="InterPro" id="IPR013325">
    <property type="entry name" value="RNA_pol_sigma_r2"/>
</dbReference>
<keyword evidence="2" id="KW-0805">Transcription regulation</keyword>
<dbReference type="InterPro" id="IPR013324">
    <property type="entry name" value="RNA_pol_sigma_r3/r4-like"/>
</dbReference>
<keyword evidence="4" id="KW-0804">Transcription</keyword>
<evidence type="ECO:0000256" key="5">
    <source>
        <dbReference type="SAM" id="MobiDB-lite"/>
    </source>
</evidence>
<dbReference type="InterPro" id="IPR039425">
    <property type="entry name" value="RNA_pol_sigma-70-like"/>
</dbReference>